<evidence type="ECO:0000259" key="5">
    <source>
        <dbReference type="Pfam" id="PF03081"/>
    </source>
</evidence>
<evidence type="ECO:0000313" key="6">
    <source>
        <dbReference type="EMBL" id="PWZ33873.1"/>
    </source>
</evidence>
<comment type="caution">
    <text evidence="6">The sequence shown here is derived from an EMBL/GenBank/DDBJ whole genome shotgun (WGS) entry which is preliminary data.</text>
</comment>
<protein>
    <recommendedName>
        <fullName evidence="3">Exocyst subunit Exo70 family protein</fullName>
    </recommendedName>
</protein>
<keyword evidence="3" id="KW-0653">Protein transport</keyword>
<evidence type="ECO:0000256" key="4">
    <source>
        <dbReference type="SAM" id="MobiDB-lite"/>
    </source>
</evidence>
<dbReference type="PANTHER" id="PTHR12542">
    <property type="entry name" value="EXOCYST COMPLEX PROTEIN EXO70"/>
    <property type="match status" value="1"/>
</dbReference>
<dbReference type="InterPro" id="IPR046364">
    <property type="entry name" value="Exo70_C"/>
</dbReference>
<feature type="domain" description="Exocyst complex subunit Exo70 C-terminal" evidence="5">
    <location>
        <begin position="343"/>
        <end position="695"/>
    </location>
</feature>
<reference evidence="6" key="1">
    <citation type="journal article" date="2018" name="Nat. Genet.">
        <title>Extensive intraspecific gene order and gene structural variations between Mo17 and other maize genomes.</title>
        <authorList>
            <person name="Sun S."/>
            <person name="Zhou Y."/>
            <person name="Chen J."/>
            <person name="Shi J."/>
            <person name="Zhao H."/>
            <person name="Zhao H."/>
            <person name="Song W."/>
            <person name="Zhang M."/>
            <person name="Cui Y."/>
            <person name="Dong X."/>
            <person name="Liu H."/>
            <person name="Ma X."/>
            <person name="Jiao Y."/>
            <person name="Wang B."/>
            <person name="Wei X."/>
            <person name="Stein J.C."/>
            <person name="Glaubitz J.C."/>
            <person name="Lu F."/>
            <person name="Yu G."/>
            <person name="Liang C."/>
            <person name="Fengler K."/>
            <person name="Li B."/>
            <person name="Rafalski A."/>
            <person name="Schnable P.S."/>
            <person name="Ware D.H."/>
            <person name="Buckler E.S."/>
            <person name="Lai J."/>
        </authorList>
    </citation>
    <scope>NUCLEOTIDE SEQUENCE [LARGE SCALE GENOMIC DNA]</scope>
    <source>
        <tissue evidence="6">Seedling</tissue>
    </source>
</reference>
<sequence length="700" mass="78915">MPREPWQRAHAHSGLGSRHRSTPGSRRALFRPRDEDGWENHRDDRVRGGWLGHTAASSQFPSDMEGCVHGGRPSRRYYLPVAGDYSCVRGGYPASSRYLTGGDSSRGSMASCAREEADSLERELHSIERSIVIPICLNREAREFFPDRGRGTPQLLDRYLAAAKRLQRLDTSGDIDQRKKSLLKTVMSCLADEFCHLKVWKLDDAAMRDHSPASIWDAAASARRSRGGRSQDDSRMSYSSSGSFTASGGTSDASYGAYCRGLGEEPSVHSHNTFAAGMIYVDPRSLSILRDIASAMFGSQHEDVLRAAFDRHCAQLARYIEILDIDNIFGYQMEESREVLLEAWTSTMHIIISFLSEMQRQLNRQDFGSFDRIKEEYFLAIARVTAMKLLSSASSIGFQVSPPTDKPCENSYGGAARRGLSKMVDVVMVYQALDHGLPTILSLLSGETKELVVAEAEGLIKRLSEAFAKSSDELNKTVRSQLLFVADTGVHRFTKRIVDHVRFLVQHRRAVYPMLLADGRRRLEPFGELVTRLVLSLEFTLSVNSKSLQLRQGQEQIFLLNNVHFILVEAEKDAELVLILGESWFLRRQDQLDQFIAGYLDVSWTPVLASLERKTRFSVMLWPHQLLCKLTSAFEVICSAHKNWKVADPLLRDRLREAVSHKVLPLLYRMQVECGSEKLHKSATYSVDQIKSQLLKLFEG</sequence>
<name>A0A3L6FLN0_MAIZE</name>
<proteinExistence type="inferred from homology"/>
<evidence type="ECO:0000256" key="2">
    <source>
        <dbReference type="ARBA" id="ARBA00022448"/>
    </source>
</evidence>
<dbReference type="EMBL" id="NCVQ01000004">
    <property type="protein sequence ID" value="PWZ33873.1"/>
    <property type="molecule type" value="Genomic_DNA"/>
</dbReference>
<comment type="similarity">
    <text evidence="1 3">Belongs to the EXO70 family.</text>
</comment>
<dbReference type="Proteomes" id="UP000251960">
    <property type="component" value="Chromosome 3"/>
</dbReference>
<dbReference type="GO" id="GO:0000145">
    <property type="term" value="C:exocyst"/>
    <property type="evidence" value="ECO:0007669"/>
    <property type="project" value="InterPro"/>
</dbReference>
<evidence type="ECO:0000256" key="3">
    <source>
        <dbReference type="RuleBase" id="RU365026"/>
    </source>
</evidence>
<dbReference type="Pfam" id="PF03081">
    <property type="entry name" value="Exo70_C"/>
    <property type="match status" value="1"/>
</dbReference>
<dbReference type="InterPro" id="IPR004140">
    <property type="entry name" value="Exo70"/>
</dbReference>
<dbReference type="ExpressionAtlas" id="A0A3L6FLN0">
    <property type="expression patterns" value="baseline and differential"/>
</dbReference>
<feature type="region of interest" description="Disordered" evidence="4">
    <location>
        <begin position="1"/>
        <end position="49"/>
    </location>
</feature>
<evidence type="ECO:0000256" key="1">
    <source>
        <dbReference type="ARBA" id="ARBA00006756"/>
    </source>
</evidence>
<dbReference type="InterPro" id="IPR016159">
    <property type="entry name" value="Cullin_repeat-like_dom_sf"/>
</dbReference>
<keyword evidence="3" id="KW-0268">Exocytosis</keyword>
<dbReference type="GO" id="GO:0006887">
    <property type="term" value="P:exocytosis"/>
    <property type="evidence" value="ECO:0007669"/>
    <property type="project" value="UniProtKB-KW"/>
</dbReference>
<dbReference type="AlphaFoldDB" id="A0A3L6FLN0"/>
<feature type="region of interest" description="Disordered" evidence="4">
    <location>
        <begin position="219"/>
        <end position="249"/>
    </location>
</feature>
<dbReference type="GO" id="GO:0015031">
    <property type="term" value="P:protein transport"/>
    <property type="evidence" value="ECO:0007669"/>
    <property type="project" value="UniProtKB-KW"/>
</dbReference>
<comment type="function">
    <text evidence="3">Component of the exocyst complex.</text>
</comment>
<keyword evidence="2 3" id="KW-0813">Transport</keyword>
<feature type="compositionally biased region" description="Basic and acidic residues" evidence="4">
    <location>
        <begin position="31"/>
        <end position="47"/>
    </location>
</feature>
<feature type="compositionally biased region" description="Low complexity" evidence="4">
    <location>
        <begin position="236"/>
        <end position="249"/>
    </location>
</feature>
<organism evidence="6">
    <name type="scientific">Zea mays</name>
    <name type="common">Maize</name>
    <dbReference type="NCBI Taxonomy" id="4577"/>
    <lineage>
        <taxon>Eukaryota</taxon>
        <taxon>Viridiplantae</taxon>
        <taxon>Streptophyta</taxon>
        <taxon>Embryophyta</taxon>
        <taxon>Tracheophyta</taxon>
        <taxon>Spermatophyta</taxon>
        <taxon>Magnoliopsida</taxon>
        <taxon>Liliopsida</taxon>
        <taxon>Poales</taxon>
        <taxon>Poaceae</taxon>
        <taxon>PACMAD clade</taxon>
        <taxon>Panicoideae</taxon>
        <taxon>Andropogonodae</taxon>
        <taxon>Andropogoneae</taxon>
        <taxon>Tripsacinae</taxon>
        <taxon>Zea</taxon>
    </lineage>
</organism>
<dbReference type="PANTHER" id="PTHR12542:SF102">
    <property type="entry name" value="EXOCYST SUBUNIT EXO70 FAMILY PROTEIN"/>
    <property type="match status" value="1"/>
</dbReference>
<dbReference type="GO" id="GO:0005546">
    <property type="term" value="F:phosphatidylinositol-4,5-bisphosphate binding"/>
    <property type="evidence" value="ECO:0007669"/>
    <property type="project" value="InterPro"/>
</dbReference>
<accession>A0A3L6FLN0</accession>
<dbReference type="SUPFAM" id="SSF74788">
    <property type="entry name" value="Cullin repeat-like"/>
    <property type="match status" value="1"/>
</dbReference>
<gene>
    <name evidence="6" type="primary">EXO70A1_4</name>
    <name evidence="6" type="ORF">Zm00014a_026869</name>
</gene>
<dbReference type="Gene3D" id="1.20.1280.170">
    <property type="entry name" value="Exocyst complex component Exo70"/>
    <property type="match status" value="1"/>
</dbReference>